<evidence type="ECO:0000313" key="3">
    <source>
        <dbReference type="Proteomes" id="UP001370348"/>
    </source>
</evidence>
<accession>A0ABZ2LY47</accession>
<dbReference type="Proteomes" id="UP001370348">
    <property type="component" value="Chromosome"/>
</dbReference>
<dbReference type="RefSeq" id="WP_394825478.1">
    <property type="nucleotide sequence ID" value="NZ_CP089984.1"/>
</dbReference>
<proteinExistence type="predicted"/>
<protein>
    <recommendedName>
        <fullName evidence="4">FG-GAP repeat protein</fullName>
    </recommendedName>
</protein>
<evidence type="ECO:0008006" key="4">
    <source>
        <dbReference type="Google" id="ProtNLM"/>
    </source>
</evidence>
<sequence>MVPNASRADAPDAGASASRAQASTNGCDVIERRQEATADHRAACFPSAAALPYTQCLTGARGGAWGLLVHECTTPEAIAFGFEQRVQYHVVYAIDGDATESEPRRWATVTGATVFDFDGDGENELLVTGESSTCTMSSDFCSGPRIPTAEVWTRKERRLVPYAPSELLPPKEAARTPIALGPAGARDMTRPQLVGIEDVDHDGRPDLLTPLHYELSNTDGDITGWMTIGPSFVARSLPDGSFSLTDDGARRATKARCARTPPVEGARSHELLASAVCERLLGKPVDAVLRAWAQRCKTLVARAKQHEVQASEGDEDDVAVGGVCFDWGEVRGGLTGRATKPPRPPPGVRRMLSETKPL</sequence>
<gene>
    <name evidence="2" type="ORF">LZC94_00935</name>
</gene>
<keyword evidence="3" id="KW-1185">Reference proteome</keyword>
<feature type="region of interest" description="Disordered" evidence="1">
    <location>
        <begin position="1"/>
        <end position="21"/>
    </location>
</feature>
<dbReference type="InterPro" id="IPR028994">
    <property type="entry name" value="Integrin_alpha_N"/>
</dbReference>
<evidence type="ECO:0000256" key="1">
    <source>
        <dbReference type="SAM" id="MobiDB-lite"/>
    </source>
</evidence>
<name>A0ABZ2LY47_9BACT</name>
<dbReference type="EMBL" id="CP089984">
    <property type="protein sequence ID" value="WXB15844.1"/>
    <property type="molecule type" value="Genomic_DNA"/>
</dbReference>
<reference evidence="2 3" key="1">
    <citation type="submission" date="2021-12" db="EMBL/GenBank/DDBJ databases">
        <title>Discovery of the Pendulisporaceae a myxobacterial family with distinct sporulation behavior and unique specialized metabolism.</title>
        <authorList>
            <person name="Garcia R."/>
            <person name="Popoff A."/>
            <person name="Bader C.D."/>
            <person name="Loehr J."/>
            <person name="Walesch S."/>
            <person name="Walt C."/>
            <person name="Boldt J."/>
            <person name="Bunk B."/>
            <person name="Haeckl F.J.F.P.J."/>
            <person name="Gunesch A.P."/>
            <person name="Birkelbach J."/>
            <person name="Nuebel U."/>
            <person name="Pietschmann T."/>
            <person name="Bach T."/>
            <person name="Mueller R."/>
        </authorList>
    </citation>
    <scope>NUCLEOTIDE SEQUENCE [LARGE SCALE GENOMIC DNA]</scope>
    <source>
        <strain evidence="2 3">MSr11954</strain>
    </source>
</reference>
<evidence type="ECO:0000313" key="2">
    <source>
        <dbReference type="EMBL" id="WXB15844.1"/>
    </source>
</evidence>
<dbReference type="SUPFAM" id="SSF69318">
    <property type="entry name" value="Integrin alpha N-terminal domain"/>
    <property type="match status" value="1"/>
</dbReference>
<feature type="region of interest" description="Disordered" evidence="1">
    <location>
        <begin position="334"/>
        <end position="358"/>
    </location>
</feature>
<organism evidence="2 3">
    <name type="scientific">Pendulispora albinea</name>
    <dbReference type="NCBI Taxonomy" id="2741071"/>
    <lineage>
        <taxon>Bacteria</taxon>
        <taxon>Pseudomonadati</taxon>
        <taxon>Myxococcota</taxon>
        <taxon>Myxococcia</taxon>
        <taxon>Myxococcales</taxon>
        <taxon>Sorangiineae</taxon>
        <taxon>Pendulisporaceae</taxon>
        <taxon>Pendulispora</taxon>
    </lineage>
</organism>